<evidence type="ECO:0000313" key="2">
    <source>
        <dbReference type="EMBL" id="CAL1707887.1"/>
    </source>
</evidence>
<gene>
    <name evidence="2" type="ORF">GFSPODELE1_LOCUS6581</name>
</gene>
<feature type="transmembrane region" description="Helical" evidence="1">
    <location>
        <begin position="47"/>
        <end position="66"/>
    </location>
</feature>
<evidence type="ECO:0000313" key="3">
    <source>
        <dbReference type="Proteomes" id="UP001497453"/>
    </source>
</evidence>
<organism evidence="2 3">
    <name type="scientific">Somion occarium</name>
    <dbReference type="NCBI Taxonomy" id="3059160"/>
    <lineage>
        <taxon>Eukaryota</taxon>
        <taxon>Fungi</taxon>
        <taxon>Dikarya</taxon>
        <taxon>Basidiomycota</taxon>
        <taxon>Agaricomycotina</taxon>
        <taxon>Agaricomycetes</taxon>
        <taxon>Polyporales</taxon>
        <taxon>Cerrenaceae</taxon>
        <taxon>Somion</taxon>
    </lineage>
</organism>
<dbReference type="EMBL" id="OZ037947">
    <property type="protein sequence ID" value="CAL1707887.1"/>
    <property type="molecule type" value="Genomic_DNA"/>
</dbReference>
<name>A0ABP1DL62_9APHY</name>
<reference evidence="3" key="1">
    <citation type="submission" date="2024-04" db="EMBL/GenBank/DDBJ databases">
        <authorList>
            <person name="Shaw F."/>
            <person name="Minotto A."/>
        </authorList>
    </citation>
    <scope>NUCLEOTIDE SEQUENCE [LARGE SCALE GENOMIC DNA]</scope>
</reference>
<feature type="transmembrane region" description="Helical" evidence="1">
    <location>
        <begin position="203"/>
        <end position="224"/>
    </location>
</feature>
<keyword evidence="1" id="KW-0472">Membrane</keyword>
<accession>A0ABP1DL62</accession>
<feature type="transmembrane region" description="Helical" evidence="1">
    <location>
        <begin position="78"/>
        <end position="99"/>
    </location>
</feature>
<feature type="transmembrane region" description="Helical" evidence="1">
    <location>
        <begin position="245"/>
        <end position="272"/>
    </location>
</feature>
<evidence type="ECO:0000256" key="1">
    <source>
        <dbReference type="SAM" id="Phobius"/>
    </source>
</evidence>
<protein>
    <submittedName>
        <fullName evidence="2">Uncharacterized protein</fullName>
    </submittedName>
</protein>
<sequence>MVDVFSQYSIGSTTHLHFPSTMTQASGYFGPVDETASDIFWEKTWMAAGYLAGVGFGMQFVLYCICAEALWKQRTKPFSLFFLGFVTVLCALNCVYTGVNAYGLQDIYIDNRNYPGGPWAYLKAASTEAFNISSSVAYFTSNIMADALLLWRCKIIWTACIGPTAIYFMIFPALMLLASTALAITAIHLSITGGFFTAIEGKINLSCYTLSLSLNIILTAMIVGQMWTARQRARTVFGGSYGKHYNFVSTMFIESAALYSIVALLLLITYGMDHQTSQIWLALAPAAQVISNYLIIYRVAQGRAWTTASLSGTFGQSMPSNKHAEIVSPSSIDNDGTVMLQPTNATSSHSLEDSDRGSSMVWAAHTV</sequence>
<proteinExistence type="predicted"/>
<feature type="transmembrane region" description="Helical" evidence="1">
    <location>
        <begin position="165"/>
        <end position="191"/>
    </location>
</feature>
<keyword evidence="3" id="KW-1185">Reference proteome</keyword>
<dbReference type="Proteomes" id="UP001497453">
    <property type="component" value="Chromosome 4"/>
</dbReference>
<keyword evidence="1" id="KW-0812">Transmembrane</keyword>
<keyword evidence="1" id="KW-1133">Transmembrane helix</keyword>